<dbReference type="Pfam" id="PF23186">
    <property type="entry name" value="DUF7059"/>
    <property type="match status" value="1"/>
</dbReference>
<evidence type="ECO:0000259" key="7">
    <source>
        <dbReference type="Pfam" id="PF25004"/>
    </source>
</evidence>
<dbReference type="PANTHER" id="PTHR45875:SF1">
    <property type="entry name" value="METHYLTRANSFERASE N6AMT1"/>
    <property type="match status" value="1"/>
</dbReference>
<comment type="caution">
    <text evidence="8">The sequence shown here is derived from an EMBL/GenBank/DDBJ whole genome shotgun (WGS) entry which is preliminary data.</text>
</comment>
<dbReference type="GO" id="GO:0008276">
    <property type="term" value="F:protein methyltransferase activity"/>
    <property type="evidence" value="ECO:0007669"/>
    <property type="project" value="TreeGrafter"/>
</dbReference>
<organism evidence="8 9">
    <name type="scientific">Nocardia mexicana</name>
    <dbReference type="NCBI Taxonomy" id="279262"/>
    <lineage>
        <taxon>Bacteria</taxon>
        <taxon>Bacillati</taxon>
        <taxon>Actinomycetota</taxon>
        <taxon>Actinomycetes</taxon>
        <taxon>Mycobacteriales</taxon>
        <taxon>Nocardiaceae</taxon>
        <taxon>Nocardia</taxon>
    </lineage>
</organism>
<dbReference type="CDD" id="cd02440">
    <property type="entry name" value="AdoMet_MTases"/>
    <property type="match status" value="1"/>
</dbReference>
<keyword evidence="3 8" id="KW-0808">Transferase</keyword>
<keyword evidence="2 8" id="KW-0489">Methyltransferase</keyword>
<dbReference type="GO" id="GO:0035657">
    <property type="term" value="C:eRF1 methyltransferase complex"/>
    <property type="evidence" value="ECO:0007669"/>
    <property type="project" value="TreeGrafter"/>
</dbReference>
<keyword evidence="4" id="KW-0949">S-adenosyl-L-methionine</keyword>
<proteinExistence type="inferred from homology"/>
<dbReference type="PROSITE" id="PS00092">
    <property type="entry name" value="N6_MTASE"/>
    <property type="match status" value="1"/>
</dbReference>
<dbReference type="GO" id="GO:0008170">
    <property type="term" value="F:N-methyltransferase activity"/>
    <property type="evidence" value="ECO:0007669"/>
    <property type="project" value="UniProtKB-ARBA"/>
</dbReference>
<dbReference type="GO" id="GO:0008757">
    <property type="term" value="F:S-adenosylmethionine-dependent methyltransferase activity"/>
    <property type="evidence" value="ECO:0007669"/>
    <property type="project" value="TreeGrafter"/>
</dbReference>
<sequence>MPTNQTTAVSELAALAPQLRAALTRVHYDTDTLLQALGEPAHTALGRSEPVPARRAARAADELGTLVRLLLLGDAMPEREVAAALAPVDLDHAVAAGLLDRDGDRVRAALDLRPLDLGHGVRWVLSDLDDGMRRRTLTADHVLGVGQASLSLLRATPTAPVGTVLDLGTGCGVQAVHAAGYAETVTGTDVNRRALRLAEATAALNDLDIELLEGSWFEPVAGRRFDQVVANPPFVVGPARVEHTYRDSGLALDGASELVVSRAPALLNPGGTAAMLAAWVHVDGEDWRTRVSSWLPDHGVDAWIVQRDIADPALYVGTWLRDAGLDPRDPQAQEQAERWLDAFAAADVEGVGFGFVYLRSIDGPTEVLAEDLTHGFDDPLGPEATAYFRRSAWLRAVGADEDLAWTSRFEVDPATALERVALPGGDGWEQRVVRLHRGDGPRWQHEVDDTAAALLAGMRADGLPLQELVELLAIGHTGTTATPEFRASALAVTTGLVRHGLIRPA</sequence>
<accession>A0A370GN49</accession>
<name>A0A370GN49_9NOCA</name>
<dbReference type="Pfam" id="PF25004">
    <property type="entry name" value="DUF7782"/>
    <property type="match status" value="1"/>
</dbReference>
<dbReference type="EMBL" id="QQAZ01000016">
    <property type="protein sequence ID" value="RDI44739.1"/>
    <property type="molecule type" value="Genomic_DNA"/>
</dbReference>
<dbReference type="STRING" id="1210089.GCA_001613165_07337"/>
<reference evidence="8 9" key="1">
    <citation type="submission" date="2018-07" db="EMBL/GenBank/DDBJ databases">
        <title>Genomic Encyclopedia of Type Strains, Phase IV (KMG-IV): sequencing the most valuable type-strain genomes for metagenomic binning, comparative biology and taxonomic classification.</title>
        <authorList>
            <person name="Goeker M."/>
        </authorList>
    </citation>
    <scope>NUCLEOTIDE SEQUENCE [LARGE SCALE GENOMIC DNA]</scope>
    <source>
        <strain evidence="8 9">DSM 44952</strain>
    </source>
</reference>
<keyword evidence="9" id="KW-1185">Reference proteome</keyword>
<dbReference type="RefSeq" id="WP_068030929.1">
    <property type="nucleotide sequence ID" value="NZ_QQAZ01000016.1"/>
</dbReference>
<dbReference type="GO" id="GO:0003676">
    <property type="term" value="F:nucleic acid binding"/>
    <property type="evidence" value="ECO:0007669"/>
    <property type="project" value="InterPro"/>
</dbReference>
<dbReference type="Proteomes" id="UP000255355">
    <property type="component" value="Unassembled WGS sequence"/>
</dbReference>
<evidence type="ECO:0000256" key="1">
    <source>
        <dbReference type="ARBA" id="ARBA00006149"/>
    </source>
</evidence>
<evidence type="ECO:0000313" key="9">
    <source>
        <dbReference type="Proteomes" id="UP000255355"/>
    </source>
</evidence>
<feature type="domain" description="DUF7782" evidence="7">
    <location>
        <begin position="386"/>
        <end position="504"/>
    </location>
</feature>
<dbReference type="GO" id="GO:0032259">
    <property type="term" value="P:methylation"/>
    <property type="evidence" value="ECO:0007669"/>
    <property type="project" value="UniProtKB-KW"/>
</dbReference>
<dbReference type="Gene3D" id="3.40.50.150">
    <property type="entry name" value="Vaccinia Virus protein VP39"/>
    <property type="match status" value="1"/>
</dbReference>
<dbReference type="OrthoDB" id="129465at2"/>
<evidence type="ECO:0000256" key="3">
    <source>
        <dbReference type="ARBA" id="ARBA00022679"/>
    </source>
</evidence>
<dbReference type="Pfam" id="PF05175">
    <property type="entry name" value="MTS"/>
    <property type="match status" value="1"/>
</dbReference>
<dbReference type="InterPro" id="IPR055487">
    <property type="entry name" value="DUF7059"/>
</dbReference>
<dbReference type="SUPFAM" id="SSF53335">
    <property type="entry name" value="S-adenosyl-L-methionine-dependent methyltransferases"/>
    <property type="match status" value="1"/>
</dbReference>
<protein>
    <submittedName>
        <fullName evidence="8">Methyltransferase family protein</fullName>
    </submittedName>
</protein>
<feature type="domain" description="DUF7059" evidence="6">
    <location>
        <begin position="26"/>
        <end position="109"/>
    </location>
</feature>
<dbReference type="InterPro" id="IPR029063">
    <property type="entry name" value="SAM-dependent_MTases_sf"/>
</dbReference>
<dbReference type="PANTHER" id="PTHR45875">
    <property type="entry name" value="METHYLTRANSFERASE N6AMT1"/>
    <property type="match status" value="1"/>
</dbReference>
<evidence type="ECO:0000259" key="5">
    <source>
        <dbReference type="Pfam" id="PF05175"/>
    </source>
</evidence>
<dbReference type="InterPro" id="IPR007848">
    <property type="entry name" value="Small_mtfrase_dom"/>
</dbReference>
<evidence type="ECO:0000313" key="8">
    <source>
        <dbReference type="EMBL" id="RDI44739.1"/>
    </source>
</evidence>
<evidence type="ECO:0000256" key="2">
    <source>
        <dbReference type="ARBA" id="ARBA00022603"/>
    </source>
</evidence>
<evidence type="ECO:0000259" key="6">
    <source>
        <dbReference type="Pfam" id="PF23186"/>
    </source>
</evidence>
<dbReference type="InterPro" id="IPR052190">
    <property type="entry name" value="Euk-Arch_PrmC-MTase"/>
</dbReference>
<dbReference type="AlphaFoldDB" id="A0A370GN49"/>
<feature type="domain" description="Methyltransferase small" evidence="5">
    <location>
        <begin position="147"/>
        <end position="240"/>
    </location>
</feature>
<dbReference type="InterPro" id="IPR056684">
    <property type="entry name" value="DUF7782"/>
</dbReference>
<evidence type="ECO:0000256" key="4">
    <source>
        <dbReference type="ARBA" id="ARBA00022691"/>
    </source>
</evidence>
<comment type="similarity">
    <text evidence="1">Belongs to the eukaryotic/archaeal PrmC-related family.</text>
</comment>
<dbReference type="InterPro" id="IPR002052">
    <property type="entry name" value="DNA_methylase_N6_adenine_CS"/>
</dbReference>
<gene>
    <name evidence="8" type="ORF">DFR68_116129</name>
</gene>